<dbReference type="GO" id="GO:0016887">
    <property type="term" value="F:ATP hydrolysis activity"/>
    <property type="evidence" value="ECO:0007669"/>
    <property type="project" value="InterPro"/>
</dbReference>
<name>A0A1H2BET1_9BRAD</name>
<keyword evidence="4 7" id="KW-0067">ATP-binding</keyword>
<dbReference type="Pfam" id="PF00005">
    <property type="entry name" value="ABC_tran"/>
    <property type="match status" value="1"/>
</dbReference>
<dbReference type="SMART" id="SM00382">
    <property type="entry name" value="AAA"/>
    <property type="match status" value="1"/>
</dbReference>
<proteinExistence type="inferred from homology"/>
<dbReference type="Gene3D" id="3.40.50.300">
    <property type="entry name" value="P-loop containing nucleotide triphosphate hydrolases"/>
    <property type="match status" value="1"/>
</dbReference>
<keyword evidence="2" id="KW-0813">Transport</keyword>
<dbReference type="PANTHER" id="PTHR42788:SF13">
    <property type="entry name" value="ALIPHATIC SULFONATES IMPORT ATP-BINDING PROTEIN SSUB"/>
    <property type="match status" value="1"/>
</dbReference>
<dbReference type="PROSITE" id="PS50893">
    <property type="entry name" value="ABC_TRANSPORTER_2"/>
    <property type="match status" value="1"/>
</dbReference>
<organism evidence="7 8">
    <name type="scientific">Bradyrhizobium canariense</name>
    <dbReference type="NCBI Taxonomy" id="255045"/>
    <lineage>
        <taxon>Bacteria</taxon>
        <taxon>Pseudomonadati</taxon>
        <taxon>Pseudomonadota</taxon>
        <taxon>Alphaproteobacteria</taxon>
        <taxon>Hyphomicrobiales</taxon>
        <taxon>Nitrobacteraceae</taxon>
        <taxon>Bradyrhizobium</taxon>
    </lineage>
</organism>
<comment type="function">
    <text evidence="5">Involved in beta-(1--&gt;2)glucan export. Transmembrane domains (TMD) form a pore in the inner membrane and the ATP-binding domain (NBD) is responsible for energy generation.</text>
</comment>
<evidence type="ECO:0000256" key="3">
    <source>
        <dbReference type="ARBA" id="ARBA00022741"/>
    </source>
</evidence>
<evidence type="ECO:0000256" key="2">
    <source>
        <dbReference type="ARBA" id="ARBA00022448"/>
    </source>
</evidence>
<comment type="similarity">
    <text evidence="1">Belongs to the ABC transporter superfamily.</text>
</comment>
<evidence type="ECO:0000313" key="8">
    <source>
        <dbReference type="Proteomes" id="UP000243904"/>
    </source>
</evidence>
<dbReference type="InterPro" id="IPR050166">
    <property type="entry name" value="ABC_transporter_ATP-bind"/>
</dbReference>
<dbReference type="EMBL" id="LT629750">
    <property type="protein sequence ID" value="SDT56399.1"/>
    <property type="molecule type" value="Genomic_DNA"/>
</dbReference>
<dbReference type="GO" id="GO:0005524">
    <property type="term" value="F:ATP binding"/>
    <property type="evidence" value="ECO:0007669"/>
    <property type="project" value="UniProtKB-KW"/>
</dbReference>
<accession>A0A1H2BET1</accession>
<dbReference type="CDD" id="cd03293">
    <property type="entry name" value="ABC_NrtD_SsuB_transporters"/>
    <property type="match status" value="1"/>
</dbReference>
<dbReference type="AlphaFoldDB" id="A0A1H2BET1"/>
<evidence type="ECO:0000256" key="5">
    <source>
        <dbReference type="ARBA" id="ARBA00024722"/>
    </source>
</evidence>
<keyword evidence="8" id="KW-1185">Reference proteome</keyword>
<dbReference type="InterPro" id="IPR003439">
    <property type="entry name" value="ABC_transporter-like_ATP-bd"/>
</dbReference>
<feature type="domain" description="ABC transporter" evidence="6">
    <location>
        <begin position="26"/>
        <end position="263"/>
    </location>
</feature>
<dbReference type="InterPro" id="IPR003593">
    <property type="entry name" value="AAA+_ATPase"/>
</dbReference>
<dbReference type="InterPro" id="IPR017871">
    <property type="entry name" value="ABC_transporter-like_CS"/>
</dbReference>
<gene>
    <name evidence="7" type="ORF">SAMN05444158_7069</name>
</gene>
<keyword evidence="3" id="KW-0547">Nucleotide-binding</keyword>
<dbReference type="InterPro" id="IPR027417">
    <property type="entry name" value="P-loop_NTPase"/>
</dbReference>
<sequence>MLYVSKPPFDNPAPKPLMPLTRPTFVEMDDVSVTYGAVGSELALQAFSVRIATGEFAAIVGPSGCGKSTFLKLASGLRPPTAGGVIVGDKEVAGPLKFVGMAFQNPALLPWRKCLENVMLPLEIVEPFRSRKRRDRELHRARARDLLKAVGLPDAADRYPWQLSGGMQQRVALCRAIVHDPRLLLLDETFSALDAFTREELWGVVQALWLERQFTAVLVTHDLTEAVYLADTVHVVSSRPGHIIHSEVIDLPRPRDPRQRFDPGFADTVLRLRQKIAEARQ</sequence>
<dbReference type="SUPFAM" id="SSF52540">
    <property type="entry name" value="P-loop containing nucleoside triphosphate hydrolases"/>
    <property type="match status" value="1"/>
</dbReference>
<dbReference type="PROSITE" id="PS00211">
    <property type="entry name" value="ABC_TRANSPORTER_1"/>
    <property type="match status" value="1"/>
</dbReference>
<dbReference type="Proteomes" id="UP000243904">
    <property type="component" value="Chromosome I"/>
</dbReference>
<dbReference type="PANTHER" id="PTHR42788">
    <property type="entry name" value="TAURINE IMPORT ATP-BINDING PROTEIN-RELATED"/>
    <property type="match status" value="1"/>
</dbReference>
<protein>
    <submittedName>
        <fullName evidence="7">NitT/TauT family transport system ATP-binding protein</fullName>
    </submittedName>
</protein>
<evidence type="ECO:0000256" key="4">
    <source>
        <dbReference type="ARBA" id="ARBA00022840"/>
    </source>
</evidence>
<evidence type="ECO:0000259" key="6">
    <source>
        <dbReference type="PROSITE" id="PS50893"/>
    </source>
</evidence>
<evidence type="ECO:0000313" key="7">
    <source>
        <dbReference type="EMBL" id="SDT56399.1"/>
    </source>
</evidence>
<evidence type="ECO:0000256" key="1">
    <source>
        <dbReference type="ARBA" id="ARBA00005417"/>
    </source>
</evidence>
<reference evidence="8" key="1">
    <citation type="submission" date="2016-10" db="EMBL/GenBank/DDBJ databases">
        <authorList>
            <person name="Varghese N."/>
            <person name="Submissions S."/>
        </authorList>
    </citation>
    <scope>NUCLEOTIDE SEQUENCE [LARGE SCALE GENOMIC DNA]</scope>
    <source>
        <strain evidence="8">GAS369</strain>
    </source>
</reference>